<dbReference type="Proteomes" id="UP000193391">
    <property type="component" value="Unassembled WGS sequence"/>
</dbReference>
<keyword evidence="2" id="KW-1185">Reference proteome</keyword>
<protein>
    <recommendedName>
        <fullName evidence="3">DUF927 domain-containing protein</fullName>
    </recommendedName>
</protein>
<accession>A0A1Y2L247</accession>
<proteinExistence type="predicted"/>
<comment type="caution">
    <text evidence="1">The sequence shown here is derived from an EMBL/GenBank/DDBJ whole genome shotgun (WGS) entry which is preliminary data.</text>
</comment>
<evidence type="ECO:0000313" key="2">
    <source>
        <dbReference type="Proteomes" id="UP000193391"/>
    </source>
</evidence>
<dbReference type="RefSeq" id="WP_085581973.1">
    <property type="nucleotide sequence ID" value="NZ_JFKA01000003.1"/>
</dbReference>
<dbReference type="EMBL" id="JFKA01000003">
    <property type="protein sequence ID" value="OSQ39007.1"/>
    <property type="molecule type" value="Genomic_DNA"/>
</dbReference>
<organism evidence="1 2">
    <name type="scientific">Thalassospira mesophila</name>
    <dbReference type="NCBI Taxonomy" id="1293891"/>
    <lineage>
        <taxon>Bacteria</taxon>
        <taxon>Pseudomonadati</taxon>
        <taxon>Pseudomonadota</taxon>
        <taxon>Alphaproteobacteria</taxon>
        <taxon>Rhodospirillales</taxon>
        <taxon>Thalassospiraceae</taxon>
        <taxon>Thalassospira</taxon>
    </lineage>
</organism>
<reference evidence="1 2" key="1">
    <citation type="submission" date="2014-03" db="EMBL/GenBank/DDBJ databases">
        <title>The draft genome sequence of Thalassospira mesophila JCM 18969.</title>
        <authorList>
            <person name="Lai Q."/>
            <person name="Shao Z."/>
        </authorList>
    </citation>
    <scope>NUCLEOTIDE SEQUENCE [LARGE SCALE GENOMIC DNA]</scope>
    <source>
        <strain evidence="1 2">JCM 18969</strain>
    </source>
</reference>
<dbReference type="STRING" id="1293891.TMES_09945"/>
<dbReference type="AlphaFoldDB" id="A0A1Y2L247"/>
<dbReference type="OrthoDB" id="7208869at2"/>
<sequence length="588" mass="63907">MAVEYQQAANENVDFDRIDEDNPFQDVADGATALPDAGPCPVQCLGHNDGRFYFVTPSGQLRDLAAKSLGNRQEITALFETKLGWAGAAFPKYDKEERYVGPNYPMVGQWFMGECAIKGIFSPDKVRGLGVWKDIRGGLIVHCGDRLVLSSGHKVEKAGRKLDDGWVYPAQPPLPAMMRPALNDPARIGDMRMVYDHLKSWNFLSPAGSHICLGIMGLICICGALQRRPTLWLIGDAGVGKTELLTLLTEPVGGLDNTLRSSDASAAFVRAALQGAARPVFLDEMEPGPRAAAAMELARLGFSNDQAGVGRASADQKAILQRITAQFVFGSILHPEPKPQDQSRIHFMELGPLSADAAAVETFNTRARMIKEIGPKIWARMILGYPRFLENLLVYQGVLGASAYSRRLTDKFAPVLAAAETLLDDVVINAGTAADQISVWGLEEPEQNDTEADECLNHLMSCQVDTWRGGDRLTVGQLLTKVLDLGARGDGDSARLNEETLPGYGLKLGPANRGTQRGFEYLMVANKHQSLTRLFRETRWQGGVHRQALARLEGAVAAGPLRLGGALTRCIKIPLAIISKPDNNGDVL</sequence>
<evidence type="ECO:0000313" key="1">
    <source>
        <dbReference type="EMBL" id="OSQ39007.1"/>
    </source>
</evidence>
<gene>
    <name evidence="1" type="ORF">TMES_09945</name>
</gene>
<evidence type="ECO:0008006" key="3">
    <source>
        <dbReference type="Google" id="ProtNLM"/>
    </source>
</evidence>
<name>A0A1Y2L247_9PROT</name>